<dbReference type="FunFam" id="1.20.120.230:FF:000005">
    <property type="entry name" value="Talin 1"/>
    <property type="match status" value="1"/>
</dbReference>
<evidence type="ECO:0000256" key="8">
    <source>
        <dbReference type="ARBA" id="ARBA00023136"/>
    </source>
</evidence>
<dbReference type="GO" id="GO:0005886">
    <property type="term" value="C:plasma membrane"/>
    <property type="evidence" value="ECO:0007669"/>
    <property type="project" value="UniProtKB-SubCell"/>
</dbReference>
<dbReference type="GO" id="GO:0005925">
    <property type="term" value="C:focal adhesion"/>
    <property type="evidence" value="ECO:0007669"/>
    <property type="project" value="UniProtKB-SubCell"/>
</dbReference>
<keyword evidence="6" id="KW-0597">Phosphoprotein</keyword>
<dbReference type="InterPro" id="IPR014352">
    <property type="entry name" value="FERM/acyl-CoA-bd_prot_sf"/>
</dbReference>
<dbReference type="STRING" id="28743.ENSCVAP00000028932"/>
<dbReference type="Pfam" id="PF16511">
    <property type="entry name" value="FERM_f0"/>
    <property type="match status" value="1"/>
</dbReference>
<dbReference type="Pfam" id="PF01608">
    <property type="entry name" value="I_LWEQ"/>
    <property type="match status" value="1"/>
</dbReference>
<dbReference type="Ensembl" id="ENSCVAT00000021426.1">
    <property type="protein sequence ID" value="ENSCVAP00000028932.1"/>
    <property type="gene ID" value="ENSCVAG00000016471.1"/>
</dbReference>
<keyword evidence="13" id="KW-1185">Reference proteome</keyword>
<dbReference type="InterPro" id="IPR011993">
    <property type="entry name" value="PH-like_dom_sf"/>
</dbReference>
<protein>
    <submittedName>
        <fullName evidence="12">Talin 2b</fullName>
    </submittedName>
</protein>
<dbReference type="SUPFAM" id="SSF47220">
    <property type="entry name" value="alpha-catenin/vinculin-like"/>
    <property type="match status" value="5"/>
</dbReference>
<feature type="domain" description="FERM" evidence="10">
    <location>
        <begin position="88"/>
        <end position="407"/>
    </location>
</feature>
<dbReference type="Pfam" id="PF21896">
    <property type="entry name" value="Talin_IBS2B"/>
    <property type="match status" value="3"/>
</dbReference>
<dbReference type="FunFam" id="3.10.20.90:FF:000028">
    <property type="entry name" value="Talin 2"/>
    <property type="match status" value="1"/>
</dbReference>
<dbReference type="InterPro" id="IPR029071">
    <property type="entry name" value="Ubiquitin-like_domsf"/>
</dbReference>
<dbReference type="GeneTree" id="ENSGT00940000154699"/>
<dbReference type="FunFam" id="1.20.1420.10:FF:000006">
    <property type="entry name" value="Talin 2"/>
    <property type="match status" value="1"/>
</dbReference>
<dbReference type="FunFam" id="1.20.1420.10:FF:000001">
    <property type="entry name" value="Talin 2"/>
    <property type="match status" value="1"/>
</dbReference>
<dbReference type="Gene3D" id="2.30.29.30">
    <property type="entry name" value="Pleckstrin-homology domain (PH domain)/Phosphotyrosine-binding domain (PTB)"/>
    <property type="match status" value="1"/>
</dbReference>
<dbReference type="GO" id="GO:0051015">
    <property type="term" value="F:actin filament binding"/>
    <property type="evidence" value="ECO:0007669"/>
    <property type="project" value="InterPro"/>
</dbReference>
<evidence type="ECO:0000313" key="13">
    <source>
        <dbReference type="Proteomes" id="UP000265020"/>
    </source>
</evidence>
<dbReference type="Pfam" id="PF21692">
    <property type="entry name" value="Talin_R4"/>
    <property type="match status" value="1"/>
</dbReference>
<dbReference type="InterPro" id="IPR054060">
    <property type="entry name" value="TLN1-like_RS"/>
</dbReference>
<dbReference type="SMART" id="SM00295">
    <property type="entry name" value="B41"/>
    <property type="match status" value="1"/>
</dbReference>
<dbReference type="OMA" id="AMKGSEY"/>
<proteinExistence type="predicted"/>
<dbReference type="FunFam" id="1.20.120.230:FF:000004">
    <property type="entry name" value="Talin 2"/>
    <property type="match status" value="1"/>
</dbReference>
<dbReference type="GO" id="GO:0030036">
    <property type="term" value="P:actin cytoskeleton organization"/>
    <property type="evidence" value="ECO:0007669"/>
    <property type="project" value="TreeGrafter"/>
</dbReference>
<evidence type="ECO:0000256" key="9">
    <source>
        <dbReference type="ARBA" id="ARBA00023212"/>
    </source>
</evidence>
<feature type="domain" description="I/LWEQ" evidence="11">
    <location>
        <begin position="2213"/>
        <end position="2386"/>
    </location>
</feature>
<dbReference type="InterPro" id="IPR035964">
    <property type="entry name" value="I/LWEQ_dom_sf"/>
</dbReference>
<dbReference type="InterPro" id="IPR002558">
    <property type="entry name" value="ILWEQ_dom"/>
</dbReference>
<dbReference type="FunFam" id="1.20.1420.10:FF:000007">
    <property type="entry name" value="Talin 2"/>
    <property type="match status" value="1"/>
</dbReference>
<dbReference type="FunFam" id="1.20.1410.10:FF:000001">
    <property type="entry name" value="Talin 2"/>
    <property type="match status" value="1"/>
</dbReference>
<reference evidence="12" key="2">
    <citation type="submission" date="2025-09" db="UniProtKB">
        <authorList>
            <consortium name="Ensembl"/>
        </authorList>
    </citation>
    <scope>IDENTIFICATION</scope>
</reference>
<dbReference type="Pfam" id="PF02174">
    <property type="entry name" value="IRS"/>
    <property type="match status" value="1"/>
</dbReference>
<reference evidence="12" key="1">
    <citation type="submission" date="2025-08" db="UniProtKB">
        <authorList>
            <consortium name="Ensembl"/>
        </authorList>
    </citation>
    <scope>IDENTIFICATION</scope>
</reference>
<keyword evidence="5" id="KW-0963">Cytoplasm</keyword>
<dbReference type="PANTHER" id="PTHR19981">
    <property type="entry name" value="TALIN"/>
    <property type="match status" value="1"/>
</dbReference>
<dbReference type="Gene3D" id="1.20.120.230">
    <property type="entry name" value="Alpha-catenin/vinculin-like"/>
    <property type="match status" value="5"/>
</dbReference>
<dbReference type="SUPFAM" id="SSF109880">
    <property type="entry name" value="A middle domain of Talin 1"/>
    <property type="match status" value="1"/>
</dbReference>
<dbReference type="GO" id="GO:0005200">
    <property type="term" value="F:structural constituent of cytoskeleton"/>
    <property type="evidence" value="ECO:0007669"/>
    <property type="project" value="InterPro"/>
</dbReference>
<dbReference type="InterPro" id="IPR054082">
    <property type="entry name" value="Talin_IBS2B"/>
</dbReference>
<dbReference type="Gene3D" id="1.20.1420.10">
    <property type="entry name" value="Talin, central domain"/>
    <property type="match status" value="8"/>
</dbReference>
<dbReference type="GO" id="GO:0005737">
    <property type="term" value="C:cytoplasm"/>
    <property type="evidence" value="ECO:0007669"/>
    <property type="project" value="TreeGrafter"/>
</dbReference>
<dbReference type="FunFam" id="1.20.120.230:FF:000002">
    <property type="entry name" value="Talin 2"/>
    <property type="match status" value="1"/>
</dbReference>
<dbReference type="CDD" id="cd12150">
    <property type="entry name" value="talin-RS"/>
    <property type="match status" value="1"/>
</dbReference>
<keyword evidence="7" id="KW-0965">Cell junction</keyword>
<dbReference type="Gene3D" id="1.20.1410.10">
    <property type="entry name" value="I/LWEQ domain"/>
    <property type="match status" value="1"/>
</dbReference>
<dbReference type="GO" id="GO:0005856">
    <property type="term" value="C:cytoskeleton"/>
    <property type="evidence" value="ECO:0007669"/>
    <property type="project" value="UniProtKB-SubCell"/>
</dbReference>
<evidence type="ECO:0000256" key="2">
    <source>
        <dbReference type="ARBA" id="ARBA00004246"/>
    </source>
</evidence>
<sequence>MVALSLKICVRQCNVVKTMQFEPSTPVYDACRIIRERVPEAQSGQASDYGLFLSDDDPRKGIWLESGRTLDYYMLRNGDVLEYKKKQRPQKIKMLDGAVKTIMVDDSKTVGELLVTICSRIGITNYEEYSLIQEVPEDKKEESTGTLKKDRTLLLRDERKMEKLKAKLHTDDDLNWLDHSRTFREQGVEECETLLLRRKFFYSDQNVDSRDPVQLNLLYVQARDDILNGSHPVSFDKACEFAGIQAQIQFGPHVEHKHKPGFLDLKEFLPKEYIKQRGSEKKIFQEHKNCGEMSEIEGKVKYVKLARSLPTYGVSFFLVKEKMKGKNKLVPRLLGITKESVMRVDEKTKDVVQEWPLTTVKRWAASPKSFTLDFGEYQESYYSVQTTEGEQISQLIAGYIDIILKKKQSKDRFGLEGDEESTMLEESVSPKKSTILQQQYNRVGRVEHGSVALPGIIRSGSIGGPDNYSVGTMPSAQQQITTGQMHRGHMPPLSLAQQALMGTINSSMKAVQQAQVDLGQVDNLPPLGHDLASRVWVRNKVDESKHEIHSQVDAITAGTASVVNLTAGEPTETDYTAVGCAITTISSNLTEMSKGIKLLAALMEDEAGGGHKLMGAARMLAGAVSDLLRSVEPATGEPRQTVLTAAGSIGQASGDLLRHMGEGETDEKFQDTLMNLAKAVANAAAMLVLKAKNVAQVAEDTVLQNRVIAAATQCALSTSQLVACTKVVSPTISSPVCQEQLVEAGKLVDRSVETCVKACRSASNDGELLKQVAAAAGVVSQALSDLLQHVRHYASCGEPIGRYDQATDTIMNVTENIFTSMGDAGEMVRQARVLAQATSDLVNAMRSDAEAEVDVDNSKKLLAAAKLLADATARMVEAAKGAAAYPENEDQQQRLREAAEGLRVATNAAAQNAIKKKLVNRLEIAAKQAAAAATQTIAAAQNAAASNKNTASHQQLVHSCKAVADSIPQLVQGMRSSQAQPEELGPQLALIMASQSFLQPGSKMVASAKSAVPTVAEQAAAMQLGQCAKNLATCLAELRTAMQKAHEACGPLEIDSALKTVQTLKSELQDAKRSVIDGQLKPLPGETLEKCAQDLGSTSKAVGSSMAQLLTCAAQGNEHYTGVAARETAQALRTLAQAARGVAASTKEPQAAAAMLDSAQYVMEGSAMLIHEAHQALVHPGDAESQQRLAQVAKAVSHSLNNCVNCLPGQKDVDMALRSIGEASKKLLVDCLPPSCKTFQEAQTDLNHTAAELNHSAGEVVHSSRGTSSQLAAASGKFSQDFDEFLDAGIEMAGHTQTKEDQIQVIGNLKNISMASSKLLLAAKSLSVDPGAANAKNLLAVAARAVTESINQLITLCTQQAAGQKECDNALRELEAVRGLLGNPNEPVNELSYFECIESVMENSKVLGESMAGISQHCKTGDVLAFGESVSLASKALCGLTEAAAQASYLVAVSDPNSHSGHEGLVDPIQFARAHQAIQTACQNLVDPASSPSQVLSAATIVAKHTSALCNACRLASSKTSNPVARRQFVQSAKEVANTTANLVKTIKVNSPTDQNVEYGADDNRNRCRVATAPLLEAVENLSTFANNPDFASIPAQISNEGSVAQEPIVRSARSMLDSSTYLIETARSLVLNPKDPPTWSILAGHSRTVSDSIKSLITSIRDKAPGQRECDYSIDNINKCIRDIEQASLAAVGQTLPCRDDISMEALQEQLTSSVQEIGHLIDPVSTAARGEAAQLGHKVTQLASYFDPLIVASVGLASKLQDHQQQMTILDQTKTLSESALQMLYAAKEGGGNPKLDEGTPPEPEGSFVDYQTTMVKFSKAIAITAQEMVAFQIKTRVQELGHGCIYLVQKAGALQLSPTDSFSKRELIECARAVTEKVSLVLSALQAGNKGTQACITAASAVSGIIADLDTTIMFASAGTLNPENEETFADHRESILKTAKTLVEDTKLLVAGAASTQEKLAQAAHSSAKTITQLTEVVKLGATSMGSDDPETQVVLINAVRDVAKALAELIGATKCAAGKAPDDPSMYQLKSAAKVMVTNVTSLLKTVKAVEDEATRGTRALEATIEFIKQELTVFQSKDIPDKSASPEEFIRNTKGITVATAKAVAAGNSAQQEDVIATANLSRKAITDMLTTCKQAAHHPDVGEDLRGKALQYGTECITEYINLLEQVLQVLQRPTPEQKQQLAVHSKHVAACVTELVQTAEAMKGSDCVDPEDPTVIAETELLGAAASIEAAAKKLEQLKPRAKPKQADETLDFEDQILEAAKSIAAATSALVKSASVAQRELVAQGKVGSILANAVDDGQWSQGLISAARMVAAATSSLCEAANASVQGHASEEKLISSAKQVAASTAQLLVACKVKADHNSEAMRRLQVTPDYSFKR</sequence>
<dbReference type="Gene3D" id="3.10.20.90">
    <property type="entry name" value="Phosphatidylinositol 3-kinase Catalytic Subunit, Chain A, domain 1"/>
    <property type="match status" value="2"/>
</dbReference>
<name>A0A3Q2E9P9_CYPVA</name>
<dbReference type="FunFam" id="1.20.80.10:FF:000007">
    <property type="entry name" value="Talin 2"/>
    <property type="match status" value="1"/>
</dbReference>
<keyword evidence="4" id="KW-1003">Cell membrane</keyword>
<dbReference type="PANTHER" id="PTHR19981:SF34">
    <property type="entry name" value="TALIN-2"/>
    <property type="match status" value="1"/>
</dbReference>
<dbReference type="SUPFAM" id="SSF54236">
    <property type="entry name" value="Ubiquitin-like"/>
    <property type="match status" value="1"/>
</dbReference>
<dbReference type="Pfam" id="PF25177">
    <property type="entry name" value="Talin_VBS2"/>
    <property type="match status" value="1"/>
</dbReference>
<dbReference type="Proteomes" id="UP000265020">
    <property type="component" value="Unassembled WGS sequence"/>
</dbReference>
<dbReference type="InterPro" id="IPR036723">
    <property type="entry name" value="Alpha-catenin/vinculin-like_sf"/>
</dbReference>
<evidence type="ECO:0000259" key="10">
    <source>
        <dbReference type="PROSITE" id="PS50057"/>
    </source>
</evidence>
<dbReference type="Gene3D" id="1.20.80.10">
    <property type="match status" value="1"/>
</dbReference>
<dbReference type="InterPro" id="IPR015009">
    <property type="entry name" value="Vinculin-bd_dom"/>
</dbReference>
<dbReference type="FunFam" id="1.20.1420.10:FF:000002">
    <property type="entry name" value="Talin 2"/>
    <property type="match status" value="1"/>
</dbReference>
<dbReference type="CDD" id="cd10569">
    <property type="entry name" value="FERM_C_Talin"/>
    <property type="match status" value="1"/>
</dbReference>
<dbReference type="PROSITE" id="PS50057">
    <property type="entry name" value="FERM_3"/>
    <property type="match status" value="1"/>
</dbReference>
<dbReference type="SUPFAM" id="SSF47031">
    <property type="entry name" value="Second domain of FERM"/>
    <property type="match status" value="1"/>
</dbReference>
<evidence type="ECO:0000256" key="4">
    <source>
        <dbReference type="ARBA" id="ARBA00022475"/>
    </source>
</evidence>
<dbReference type="InterPro" id="IPR049108">
    <property type="entry name" value="Talin_R4"/>
</dbReference>
<evidence type="ECO:0000256" key="6">
    <source>
        <dbReference type="ARBA" id="ARBA00022553"/>
    </source>
</evidence>
<dbReference type="GO" id="GO:0005178">
    <property type="term" value="F:integrin binding"/>
    <property type="evidence" value="ECO:0007669"/>
    <property type="project" value="TreeGrafter"/>
</dbReference>
<organism evidence="12 13">
    <name type="scientific">Cyprinodon variegatus</name>
    <name type="common">Sheepshead minnow</name>
    <dbReference type="NCBI Taxonomy" id="28743"/>
    <lineage>
        <taxon>Eukaryota</taxon>
        <taxon>Metazoa</taxon>
        <taxon>Chordata</taxon>
        <taxon>Craniata</taxon>
        <taxon>Vertebrata</taxon>
        <taxon>Euteleostomi</taxon>
        <taxon>Actinopterygii</taxon>
        <taxon>Neopterygii</taxon>
        <taxon>Teleostei</taxon>
        <taxon>Neoteleostei</taxon>
        <taxon>Acanthomorphata</taxon>
        <taxon>Ovalentaria</taxon>
        <taxon>Atherinomorphae</taxon>
        <taxon>Cyprinodontiformes</taxon>
        <taxon>Cyprinodontidae</taxon>
        <taxon>Cyprinodon</taxon>
    </lineage>
</organism>
<dbReference type="GO" id="GO:0001726">
    <property type="term" value="C:ruffle"/>
    <property type="evidence" value="ECO:0007669"/>
    <property type="project" value="InterPro"/>
</dbReference>
<dbReference type="SMART" id="SM00307">
    <property type="entry name" value="ILWEQ"/>
    <property type="match status" value="1"/>
</dbReference>
<dbReference type="FunFam" id="1.20.1420.10:FF:000005">
    <property type="entry name" value="Talin 2"/>
    <property type="match status" value="1"/>
</dbReference>
<dbReference type="FunFam" id="3.10.20.90:FF:000066">
    <property type="entry name" value="Talin 1"/>
    <property type="match status" value="1"/>
</dbReference>
<keyword evidence="8" id="KW-0472">Membrane</keyword>
<dbReference type="SUPFAM" id="SSF50729">
    <property type="entry name" value="PH domain-like"/>
    <property type="match status" value="1"/>
</dbReference>
<evidence type="ECO:0000313" key="12">
    <source>
        <dbReference type="Ensembl" id="ENSCVAP00000028932.1"/>
    </source>
</evidence>
<dbReference type="InterPro" id="IPR019749">
    <property type="entry name" value="Band_41_domain"/>
</dbReference>
<evidence type="ECO:0000256" key="7">
    <source>
        <dbReference type="ARBA" id="ARBA00022949"/>
    </source>
</evidence>
<dbReference type="Pfam" id="PF08913">
    <property type="entry name" value="VBS"/>
    <property type="match status" value="1"/>
</dbReference>
<dbReference type="FunFam" id="2.30.29.30:FF:000028">
    <property type="entry name" value="Talin 2"/>
    <property type="match status" value="1"/>
</dbReference>
<dbReference type="InterPro" id="IPR019748">
    <property type="entry name" value="FERM_central"/>
</dbReference>
<dbReference type="PROSITE" id="PS50945">
    <property type="entry name" value="I_LWEQ"/>
    <property type="match status" value="1"/>
</dbReference>
<dbReference type="CDD" id="cd14473">
    <property type="entry name" value="FERM_B-lobe"/>
    <property type="match status" value="1"/>
</dbReference>
<dbReference type="InterPro" id="IPR032425">
    <property type="entry name" value="FERM_f0"/>
</dbReference>
<dbReference type="InterPro" id="IPR036476">
    <property type="entry name" value="Talin_cent_sf"/>
</dbReference>
<dbReference type="Pfam" id="PF09141">
    <property type="entry name" value="Talin_middle"/>
    <property type="match status" value="1"/>
</dbReference>
<evidence type="ECO:0000259" key="11">
    <source>
        <dbReference type="PROSITE" id="PS50945"/>
    </source>
</evidence>
<evidence type="ECO:0000256" key="5">
    <source>
        <dbReference type="ARBA" id="ARBA00022490"/>
    </source>
</evidence>
<dbReference type="GO" id="GO:0098609">
    <property type="term" value="P:cell-cell adhesion"/>
    <property type="evidence" value="ECO:0007669"/>
    <property type="project" value="TreeGrafter"/>
</dbReference>
<dbReference type="Pfam" id="PF21865">
    <property type="entry name" value="TLN1-like_RS"/>
    <property type="match status" value="3"/>
</dbReference>
<dbReference type="InterPro" id="IPR037438">
    <property type="entry name" value="Talin1/2-RS"/>
</dbReference>
<dbReference type="SUPFAM" id="SSF109885">
    <property type="entry name" value="I/LWEQ domain"/>
    <property type="match status" value="4"/>
</dbReference>
<evidence type="ECO:0000256" key="3">
    <source>
        <dbReference type="ARBA" id="ARBA00004413"/>
    </source>
</evidence>
<keyword evidence="9" id="KW-0206">Cytoskeleton</keyword>
<dbReference type="InterPro" id="IPR035963">
    <property type="entry name" value="FERM_2"/>
</dbReference>
<dbReference type="InterPro" id="IPR057346">
    <property type="entry name" value="Talin1/2_VBS2"/>
</dbReference>
<comment type="subcellular location">
    <subcellularLocation>
        <location evidence="2">Cell junction</location>
        <location evidence="2">Focal adhesion</location>
    </subcellularLocation>
    <subcellularLocation>
        <location evidence="3">Cell membrane</location>
        <topology evidence="3">Peripheral membrane protein</topology>
        <orientation evidence="3">Cytoplasmic side</orientation>
    </subcellularLocation>
    <subcellularLocation>
        <location evidence="1">Cytoplasm</location>
        <location evidence="1">Cytoskeleton</location>
    </subcellularLocation>
</comment>
<dbReference type="FunFam" id="1.20.120.230:FF:000003">
    <property type="entry name" value="Talin 2"/>
    <property type="match status" value="1"/>
</dbReference>
<dbReference type="FunFam" id="1.20.1420.10:FF:000004">
    <property type="entry name" value="Talin 2"/>
    <property type="match status" value="1"/>
</dbReference>
<accession>A0A3Q2E9P9</accession>
<dbReference type="InterPro" id="IPR015224">
    <property type="entry name" value="Talin_cent"/>
</dbReference>
<dbReference type="InterPro" id="IPR000299">
    <property type="entry name" value="FERM_domain"/>
</dbReference>
<dbReference type="InterPro" id="IPR002404">
    <property type="entry name" value="IRS_PTB"/>
</dbReference>
<dbReference type="SMART" id="SM01244">
    <property type="entry name" value="IRS"/>
    <property type="match status" value="1"/>
</dbReference>
<evidence type="ECO:0000256" key="1">
    <source>
        <dbReference type="ARBA" id="ARBA00004245"/>
    </source>
</evidence>